<evidence type="ECO:0000313" key="4">
    <source>
        <dbReference type="EMBL" id="CAA9572179.1"/>
    </source>
</evidence>
<dbReference type="EMBL" id="CADCWG010000261">
    <property type="protein sequence ID" value="CAA9572179.1"/>
    <property type="molecule type" value="Genomic_DNA"/>
</dbReference>
<comment type="cofactor">
    <cofactor evidence="1">
        <name>pyridoxal 5'-phosphate</name>
        <dbReference type="ChEBI" id="CHEBI:597326"/>
    </cofactor>
</comment>
<dbReference type="PANTHER" id="PTHR43277">
    <property type="entry name" value="ARGININE DECARBOXYLASE"/>
    <property type="match status" value="1"/>
</dbReference>
<dbReference type="InterPro" id="IPR015421">
    <property type="entry name" value="PyrdxlP-dep_Trfase_major"/>
</dbReference>
<keyword evidence="2" id="KW-0663">Pyridoxal phosphate</keyword>
<feature type="domain" description="Orn/Lys/Arg decarboxylases family 1 pyridoxal-P attachment site" evidence="3">
    <location>
        <begin position="37"/>
        <end position="232"/>
    </location>
</feature>
<dbReference type="GO" id="GO:0008923">
    <property type="term" value="F:lysine decarboxylase activity"/>
    <property type="evidence" value="ECO:0007669"/>
    <property type="project" value="UniProtKB-EC"/>
</dbReference>
<evidence type="ECO:0000256" key="2">
    <source>
        <dbReference type="ARBA" id="ARBA00022898"/>
    </source>
</evidence>
<evidence type="ECO:0000259" key="3">
    <source>
        <dbReference type="Pfam" id="PF01276"/>
    </source>
</evidence>
<dbReference type="InterPro" id="IPR052357">
    <property type="entry name" value="Orn_Lys_Arg_decarboxylase-I"/>
</dbReference>
<dbReference type="EC" id="4.1.1.19" evidence="4"/>
<dbReference type="PANTHER" id="PTHR43277:SF4">
    <property type="entry name" value="ARGININE DECARBOXYLASE"/>
    <property type="match status" value="1"/>
</dbReference>
<keyword evidence="4" id="KW-0456">Lyase</keyword>
<dbReference type="SUPFAM" id="SSF53383">
    <property type="entry name" value="PLP-dependent transferases"/>
    <property type="match status" value="1"/>
</dbReference>
<dbReference type="GO" id="GO:0004586">
    <property type="term" value="F:ornithine decarboxylase activity"/>
    <property type="evidence" value="ECO:0007669"/>
    <property type="project" value="UniProtKB-EC"/>
</dbReference>
<dbReference type="InterPro" id="IPR015424">
    <property type="entry name" value="PyrdxlP-dep_Trfase"/>
</dbReference>
<dbReference type="EC" id="4.1.1.17" evidence="4"/>
<proteinExistence type="predicted"/>
<protein>
    <submittedName>
        <fullName evidence="4">Arginine decarboxylase Lysine decarboxylase Ornithine decarboxylase</fullName>
        <ecNumber evidence="4">4.1.1.17</ecNumber>
        <ecNumber evidence="4">4.1.1.18</ecNumber>
        <ecNumber evidence="4">4.1.1.19</ecNumber>
    </submittedName>
</protein>
<reference evidence="4" key="1">
    <citation type="submission" date="2020-02" db="EMBL/GenBank/DDBJ databases">
        <authorList>
            <person name="Meier V. D."/>
        </authorList>
    </citation>
    <scope>NUCLEOTIDE SEQUENCE</scope>
    <source>
        <strain evidence="4">AVDCRST_MAG49</strain>
    </source>
</reference>
<gene>
    <name evidence="4" type="ORF">AVDCRST_MAG49-3743</name>
</gene>
<organism evidence="4">
    <name type="scientific">uncultured Thermomicrobiales bacterium</name>
    <dbReference type="NCBI Taxonomy" id="1645740"/>
    <lineage>
        <taxon>Bacteria</taxon>
        <taxon>Pseudomonadati</taxon>
        <taxon>Thermomicrobiota</taxon>
        <taxon>Thermomicrobia</taxon>
        <taxon>Thermomicrobiales</taxon>
        <taxon>environmental samples</taxon>
    </lineage>
</organism>
<accession>A0A6J4VCE1</accession>
<dbReference type="EC" id="4.1.1.18" evidence="4"/>
<dbReference type="InterPro" id="IPR000310">
    <property type="entry name" value="Orn/Lys/Arg_deCO2ase_major_dom"/>
</dbReference>
<name>A0A6J4VCE1_9BACT</name>
<dbReference type="Pfam" id="PF01276">
    <property type="entry name" value="OKR_DC_1"/>
    <property type="match status" value="1"/>
</dbReference>
<sequence>MAVAHVAVPAARPARVATVRPHPTRVRVPSRRQDEVPIVDALRRYRAASTVSFATPGHKSGAATDPLLRSLLGADILASDVWLNTVDRDTMVAQAEELAAAAWGADRSFFLVNGSSAGNHAFLLAALRPGDEVVVGRDLHQSMLAALVQTGARPIYVAPRLHPTLDVGLGIDPTDVAAALHAHPAAKLVALVSPTYWGVASDLAAIATVAHSRGVPLYVDEAWGPHLPFHRDLPPFIATSHRRRWPAARTAP</sequence>
<dbReference type="Gene3D" id="3.40.640.10">
    <property type="entry name" value="Type I PLP-dependent aspartate aminotransferase-like (Major domain)"/>
    <property type="match status" value="1"/>
</dbReference>
<evidence type="ECO:0000256" key="1">
    <source>
        <dbReference type="ARBA" id="ARBA00001933"/>
    </source>
</evidence>
<dbReference type="GO" id="GO:0008792">
    <property type="term" value="F:arginine decarboxylase activity"/>
    <property type="evidence" value="ECO:0007669"/>
    <property type="project" value="UniProtKB-EC"/>
</dbReference>
<dbReference type="AlphaFoldDB" id="A0A6J4VCE1"/>